<organism evidence="1 2">
    <name type="scientific">Naganishia friedmannii</name>
    <dbReference type="NCBI Taxonomy" id="89922"/>
    <lineage>
        <taxon>Eukaryota</taxon>
        <taxon>Fungi</taxon>
        <taxon>Dikarya</taxon>
        <taxon>Basidiomycota</taxon>
        <taxon>Agaricomycotina</taxon>
        <taxon>Tremellomycetes</taxon>
        <taxon>Filobasidiales</taxon>
        <taxon>Filobasidiaceae</taxon>
        <taxon>Naganishia</taxon>
    </lineage>
</organism>
<keyword evidence="2" id="KW-1185">Reference proteome</keyword>
<gene>
    <name evidence="1" type="ORF">QFC21_006406</name>
</gene>
<protein>
    <submittedName>
        <fullName evidence="1">Uncharacterized protein</fullName>
    </submittedName>
</protein>
<reference evidence="1" key="1">
    <citation type="submission" date="2023-04" db="EMBL/GenBank/DDBJ databases">
        <title>Draft Genome sequencing of Naganishia species isolated from polar environments using Oxford Nanopore Technology.</title>
        <authorList>
            <person name="Leo P."/>
            <person name="Venkateswaran K."/>
        </authorList>
    </citation>
    <scope>NUCLEOTIDE SEQUENCE</scope>
    <source>
        <strain evidence="1">MNA-CCFEE 5423</strain>
    </source>
</reference>
<name>A0ACC2V3F2_9TREE</name>
<dbReference type="EMBL" id="JASBWT010000031">
    <property type="protein sequence ID" value="KAJ9093376.1"/>
    <property type="molecule type" value="Genomic_DNA"/>
</dbReference>
<sequence length="153" mass="17942">MFSYSSEEEPLSGAVVESSSDDGDDEADTLHHSQVIRHYLVRGDIRYIVLLQGRKYKLKAEDLDERYYGVRAALWTYWHFKRRGRVPMDKLRAHFQFKGYSGFFREMLWHLLTIEEYEYLNSMRRKGMLHKVKCLPAASKGPKGPRGPAPKKD</sequence>
<proteinExistence type="predicted"/>
<evidence type="ECO:0000313" key="2">
    <source>
        <dbReference type="Proteomes" id="UP001227268"/>
    </source>
</evidence>
<dbReference type="Proteomes" id="UP001227268">
    <property type="component" value="Unassembled WGS sequence"/>
</dbReference>
<comment type="caution">
    <text evidence="1">The sequence shown here is derived from an EMBL/GenBank/DDBJ whole genome shotgun (WGS) entry which is preliminary data.</text>
</comment>
<evidence type="ECO:0000313" key="1">
    <source>
        <dbReference type="EMBL" id="KAJ9093376.1"/>
    </source>
</evidence>
<accession>A0ACC2V3F2</accession>